<evidence type="ECO:0000256" key="8">
    <source>
        <dbReference type="ARBA" id="ARBA00022840"/>
    </source>
</evidence>
<evidence type="ECO:0000256" key="7">
    <source>
        <dbReference type="ARBA" id="ARBA00022777"/>
    </source>
</evidence>
<dbReference type="InterPro" id="IPR013750">
    <property type="entry name" value="GHMP_kinase_C_dom"/>
</dbReference>
<evidence type="ECO:0000256" key="5">
    <source>
        <dbReference type="ARBA" id="ARBA00022723"/>
    </source>
</evidence>
<comment type="cofactor">
    <cofactor evidence="1">
        <name>Mn(2+)</name>
        <dbReference type="ChEBI" id="CHEBI:29035"/>
    </cofactor>
</comment>
<keyword evidence="6" id="KW-0547">Nucleotide-binding</keyword>
<dbReference type="Gene3D" id="3.30.230.120">
    <property type="match status" value="1"/>
</dbReference>
<dbReference type="SUPFAM" id="SSF54211">
    <property type="entry name" value="Ribosomal protein S5 domain 2-like"/>
    <property type="match status" value="1"/>
</dbReference>
<keyword evidence="4" id="KW-0808">Transferase</keyword>
<dbReference type="GO" id="GO:0046872">
    <property type="term" value="F:metal ion binding"/>
    <property type="evidence" value="ECO:0007669"/>
    <property type="project" value="UniProtKB-KW"/>
</dbReference>
<dbReference type="GO" id="GO:0005524">
    <property type="term" value="F:ATP binding"/>
    <property type="evidence" value="ECO:0007669"/>
    <property type="project" value="UniProtKB-KW"/>
</dbReference>
<evidence type="ECO:0000256" key="16">
    <source>
        <dbReference type="ARBA" id="ARBA00066368"/>
    </source>
</evidence>
<evidence type="ECO:0000259" key="17">
    <source>
        <dbReference type="Pfam" id="PF00288"/>
    </source>
</evidence>
<dbReference type="EMBL" id="JBFOLK010000006">
    <property type="protein sequence ID" value="KAL2505236.1"/>
    <property type="molecule type" value="Genomic_DNA"/>
</dbReference>
<evidence type="ECO:0000256" key="9">
    <source>
        <dbReference type="ARBA" id="ARBA00022842"/>
    </source>
</evidence>
<keyword evidence="8" id="KW-0067">ATP-binding</keyword>
<comment type="function">
    <text evidence="15">Sugar-1-kinase with a strict substrate specificity for D-glucuronic acid and ATP. Involved in the biosynthesis of UDP-glucuronic acid (UDP-GlcA), providing nucleotide sugars for cell-wall polymers. May be also involved in a salvage pathway for glucuronic acid.</text>
</comment>
<keyword evidence="9" id="KW-0460">Magnesium</keyword>
<evidence type="ECO:0000256" key="14">
    <source>
        <dbReference type="ARBA" id="ARBA00051570"/>
    </source>
</evidence>
<dbReference type="InterPro" id="IPR006204">
    <property type="entry name" value="GHMP_kinase_N_dom"/>
</dbReference>
<dbReference type="AlphaFoldDB" id="A0ABD1SXR0"/>
<dbReference type="GO" id="GO:0047940">
    <property type="term" value="F:glucuronokinase activity"/>
    <property type="evidence" value="ECO:0007669"/>
    <property type="project" value="UniProtKB-EC"/>
</dbReference>
<evidence type="ECO:0000313" key="19">
    <source>
        <dbReference type="EMBL" id="KAL2505236.1"/>
    </source>
</evidence>
<comment type="cofactor">
    <cofactor evidence="3">
        <name>Mg(2+)</name>
        <dbReference type="ChEBI" id="CHEBI:18420"/>
    </cofactor>
</comment>
<evidence type="ECO:0000313" key="20">
    <source>
        <dbReference type="Proteomes" id="UP001604336"/>
    </source>
</evidence>
<keyword evidence="5" id="KW-0479">Metal-binding</keyword>
<comment type="cofactor">
    <cofactor evidence="2">
        <name>Co(2+)</name>
        <dbReference type="ChEBI" id="CHEBI:48828"/>
    </cofactor>
</comment>
<keyword evidence="20" id="KW-1185">Reference proteome</keyword>
<evidence type="ECO:0000256" key="15">
    <source>
        <dbReference type="ARBA" id="ARBA00057745"/>
    </source>
</evidence>
<organism evidence="19 20">
    <name type="scientific">Abeliophyllum distichum</name>
    <dbReference type="NCBI Taxonomy" id="126358"/>
    <lineage>
        <taxon>Eukaryota</taxon>
        <taxon>Viridiplantae</taxon>
        <taxon>Streptophyta</taxon>
        <taxon>Embryophyta</taxon>
        <taxon>Tracheophyta</taxon>
        <taxon>Spermatophyta</taxon>
        <taxon>Magnoliopsida</taxon>
        <taxon>eudicotyledons</taxon>
        <taxon>Gunneridae</taxon>
        <taxon>Pentapetalae</taxon>
        <taxon>asterids</taxon>
        <taxon>lamiids</taxon>
        <taxon>Lamiales</taxon>
        <taxon>Oleaceae</taxon>
        <taxon>Forsythieae</taxon>
        <taxon>Abeliophyllum</taxon>
    </lineage>
</organism>
<keyword evidence="7" id="KW-0418">Kinase</keyword>
<evidence type="ECO:0000256" key="4">
    <source>
        <dbReference type="ARBA" id="ARBA00022679"/>
    </source>
</evidence>
<evidence type="ECO:0000256" key="13">
    <source>
        <dbReference type="ARBA" id="ARBA00038121"/>
    </source>
</evidence>
<evidence type="ECO:0000256" key="6">
    <source>
        <dbReference type="ARBA" id="ARBA00022741"/>
    </source>
</evidence>
<comment type="caution">
    <text evidence="19">The sequence shown here is derived from an EMBL/GenBank/DDBJ whole genome shotgun (WGS) entry which is preliminary data.</text>
</comment>
<name>A0ABD1SXR0_9LAMI</name>
<keyword evidence="12" id="KW-0170">Cobalt</keyword>
<dbReference type="InterPro" id="IPR036554">
    <property type="entry name" value="GHMP_kinase_C_sf"/>
</dbReference>
<keyword evidence="11" id="KW-0119">Carbohydrate metabolism</keyword>
<dbReference type="InterPro" id="IPR053034">
    <property type="entry name" value="Glucuronokinase-like"/>
</dbReference>
<dbReference type="PRINTS" id="PR00959">
    <property type="entry name" value="MEVGALKINASE"/>
</dbReference>
<evidence type="ECO:0000256" key="2">
    <source>
        <dbReference type="ARBA" id="ARBA00001941"/>
    </source>
</evidence>
<dbReference type="Proteomes" id="UP001604336">
    <property type="component" value="Unassembled WGS sequence"/>
</dbReference>
<comment type="catalytic activity">
    <reaction evidence="14">
        <text>D-glucuronate + ATP = 1-phospho-alpha-D-glucuronate + ADP + H(+)</text>
        <dbReference type="Rhea" id="RHEA:17005"/>
        <dbReference type="ChEBI" id="CHEBI:15378"/>
        <dbReference type="ChEBI" id="CHEBI:30616"/>
        <dbReference type="ChEBI" id="CHEBI:57897"/>
        <dbReference type="ChEBI" id="CHEBI:58720"/>
        <dbReference type="ChEBI" id="CHEBI:456216"/>
        <dbReference type="EC" id="2.7.1.43"/>
    </reaction>
</comment>
<keyword evidence="10" id="KW-0464">Manganese</keyword>
<dbReference type="FunFam" id="3.30.230.120:FF:000003">
    <property type="entry name" value="Probable glucuronokinase 2"/>
    <property type="match status" value="1"/>
</dbReference>
<evidence type="ECO:0000259" key="18">
    <source>
        <dbReference type="Pfam" id="PF08544"/>
    </source>
</evidence>
<feature type="domain" description="GHMP kinase C-terminal" evidence="18">
    <location>
        <begin position="257"/>
        <end position="332"/>
    </location>
</feature>
<protein>
    <recommendedName>
        <fullName evidence="16">glucuronokinase</fullName>
        <ecNumber evidence="16">2.7.1.43</ecNumber>
    </recommendedName>
</protein>
<evidence type="ECO:0000256" key="1">
    <source>
        <dbReference type="ARBA" id="ARBA00001936"/>
    </source>
</evidence>
<comment type="similarity">
    <text evidence="13">Belongs to the GHMP kinase family.</text>
</comment>
<dbReference type="EC" id="2.7.1.43" evidence="16"/>
<dbReference type="PANTHER" id="PTHR38710:SF1">
    <property type="entry name" value="WITH PUTATIVE URIDYL PYROPHOSPHORYLASE-RELATED"/>
    <property type="match status" value="1"/>
</dbReference>
<evidence type="ECO:0000256" key="11">
    <source>
        <dbReference type="ARBA" id="ARBA00023277"/>
    </source>
</evidence>
<evidence type="ECO:0000256" key="3">
    <source>
        <dbReference type="ARBA" id="ARBA00001946"/>
    </source>
</evidence>
<reference evidence="20" key="1">
    <citation type="submission" date="2024-07" db="EMBL/GenBank/DDBJ databases">
        <title>Two chromosome-level genome assemblies of Korean endemic species Abeliophyllum distichum and Forsythia ovata (Oleaceae).</title>
        <authorList>
            <person name="Jang H."/>
        </authorList>
    </citation>
    <scope>NUCLEOTIDE SEQUENCE [LARGE SCALE GENOMIC DNA]</scope>
</reference>
<accession>A0ABD1SXR0</accession>
<dbReference type="InterPro" id="IPR020568">
    <property type="entry name" value="Ribosomal_Su5_D2-typ_SF"/>
</dbReference>
<evidence type="ECO:0000256" key="10">
    <source>
        <dbReference type="ARBA" id="ARBA00023211"/>
    </source>
</evidence>
<proteinExistence type="inferred from homology"/>
<gene>
    <name evidence="19" type="ORF">Adt_20857</name>
</gene>
<sequence>MSSNESEKIVIEHKAYARAGLLGNPSDVYFGRTISVSVGNFWASVRLQPSKDLVILPHPTHDLVQFDSLPHMVNRLQTEGYYGGVRLLMAICKVFHNYCKDNNLGLHEGNFSLSYDTNIPRQTGLSGSSAIVCAALSCLLDFYNVRHLIKVEVRPNLILNAEKELGIVAGLQDRVAQVYGGLVYMDFSKKYMEDLGHGIYTPMDIGLLPPLHLIYAENPSDSGKVHSTVRQRWLDGDKFIISSMEEVAKIALEGQRALLDKDYAKFASLMNLNFDLRRQMFGDDALGTLNIEMVEVARRVGAASKFTGSGGAVVVFCPEGPSQVKLLEAACEKSGFVIQPVKVMPSFLNEIDLETLSSK</sequence>
<dbReference type="SUPFAM" id="SSF55060">
    <property type="entry name" value="GHMP Kinase, C-terminal domain"/>
    <property type="match status" value="1"/>
</dbReference>
<evidence type="ECO:0000256" key="12">
    <source>
        <dbReference type="ARBA" id="ARBA00023285"/>
    </source>
</evidence>
<dbReference type="Pfam" id="PF08544">
    <property type="entry name" value="GHMP_kinases_C"/>
    <property type="match status" value="1"/>
</dbReference>
<dbReference type="Pfam" id="PF00288">
    <property type="entry name" value="GHMP_kinases_N"/>
    <property type="match status" value="1"/>
</dbReference>
<dbReference type="PANTHER" id="PTHR38710">
    <property type="entry name" value="WITH PUTATIVE URIDYL PYROPHOSPHORYLASE-RELATED"/>
    <property type="match status" value="1"/>
</dbReference>
<feature type="domain" description="GHMP kinase N-terminal" evidence="17">
    <location>
        <begin position="100"/>
        <end position="181"/>
    </location>
</feature>